<dbReference type="STRING" id="5866.A0A061D747"/>
<reference evidence="3" key="1">
    <citation type="journal article" date="2014" name="Nucleic Acids Res.">
        <title>The evolutionary dynamics of variant antigen genes in Babesia reveal a history of genomic innovation underlying host-parasite interaction.</title>
        <authorList>
            <person name="Jackson A.P."/>
            <person name="Otto T.D."/>
            <person name="Darby A."/>
            <person name="Ramaprasad A."/>
            <person name="Xia D."/>
            <person name="Echaide I.E."/>
            <person name="Farber M."/>
            <person name="Gahlot S."/>
            <person name="Gamble J."/>
            <person name="Gupta D."/>
            <person name="Gupta Y."/>
            <person name="Jackson L."/>
            <person name="Malandrin L."/>
            <person name="Malas T.B."/>
            <person name="Moussa E."/>
            <person name="Nair M."/>
            <person name="Reid A.J."/>
            <person name="Sanders M."/>
            <person name="Sharma J."/>
            <person name="Tracey A."/>
            <person name="Quail M.A."/>
            <person name="Weir W."/>
            <person name="Wastling J.M."/>
            <person name="Hall N."/>
            <person name="Willadsen P."/>
            <person name="Lingelbach K."/>
            <person name="Shiels B."/>
            <person name="Tait A."/>
            <person name="Berriman M."/>
            <person name="Allred D.R."/>
            <person name="Pain A."/>
        </authorList>
    </citation>
    <scope>NUCLEOTIDE SEQUENCE [LARGE SCALE GENOMIC DNA]</scope>
    <source>
        <strain evidence="3">Bond</strain>
    </source>
</reference>
<evidence type="ECO:0000313" key="3">
    <source>
        <dbReference type="Proteomes" id="UP000033188"/>
    </source>
</evidence>
<feature type="domain" description="SWIRM" evidence="1">
    <location>
        <begin position="27"/>
        <end position="126"/>
    </location>
</feature>
<dbReference type="Proteomes" id="UP000033188">
    <property type="component" value="Chromosome 3"/>
</dbReference>
<dbReference type="VEuPathDB" id="PiroplasmaDB:BBBOND_0302520"/>
<dbReference type="InterPro" id="IPR036388">
    <property type="entry name" value="WH-like_DNA-bd_sf"/>
</dbReference>
<protein>
    <submittedName>
        <fullName evidence="2">SWI/SNF COMPLEX-RELATED protein, putative</fullName>
    </submittedName>
</protein>
<dbReference type="AlphaFoldDB" id="A0A061D747"/>
<dbReference type="OrthoDB" id="118550at2759"/>
<dbReference type="InterPro" id="IPR007526">
    <property type="entry name" value="SWIRM"/>
</dbReference>
<keyword evidence="3" id="KW-1185">Reference proteome</keyword>
<name>A0A061D747_BABBI</name>
<dbReference type="RefSeq" id="XP_012768534.1">
    <property type="nucleotide sequence ID" value="XM_012913080.1"/>
</dbReference>
<proteinExistence type="predicted"/>
<sequence length="226" mass="26149">MPLRRNCFVEFMRLEPKRDEREDAKCRISAPVQHWYDEKELNCIEREYVASILHDYCANTDDANSYYVDIRSKIIQLYNRDPARHLTSTDCIRCIDADPSTIAKVYCVLNYWGLINHGALRHLSSADEYLHQFKREIDTISHASSDADVGIARKEVDGASNVTPTENYLDCVDAINAPFTLERSLMDREISKKHLPQRTCQSCRSPCKYMYYMVETPADGMFTTVN</sequence>
<dbReference type="SUPFAM" id="SSF46689">
    <property type="entry name" value="Homeodomain-like"/>
    <property type="match status" value="1"/>
</dbReference>
<organism evidence="2 3">
    <name type="scientific">Babesia bigemina</name>
    <dbReference type="NCBI Taxonomy" id="5866"/>
    <lineage>
        <taxon>Eukaryota</taxon>
        <taxon>Sar</taxon>
        <taxon>Alveolata</taxon>
        <taxon>Apicomplexa</taxon>
        <taxon>Aconoidasida</taxon>
        <taxon>Piroplasmida</taxon>
        <taxon>Babesiidae</taxon>
        <taxon>Babesia</taxon>
    </lineage>
</organism>
<accession>A0A061D747</accession>
<dbReference type="Pfam" id="PF04433">
    <property type="entry name" value="SWIRM"/>
    <property type="match status" value="1"/>
</dbReference>
<dbReference type="GeneID" id="24564889"/>
<evidence type="ECO:0000259" key="1">
    <source>
        <dbReference type="PROSITE" id="PS50934"/>
    </source>
</evidence>
<dbReference type="InterPro" id="IPR009057">
    <property type="entry name" value="Homeodomain-like_sf"/>
</dbReference>
<dbReference type="EMBL" id="LK391709">
    <property type="protein sequence ID" value="CDR96348.1"/>
    <property type="molecule type" value="Genomic_DNA"/>
</dbReference>
<evidence type="ECO:0000313" key="2">
    <source>
        <dbReference type="EMBL" id="CDR96348.1"/>
    </source>
</evidence>
<dbReference type="PROSITE" id="PS50934">
    <property type="entry name" value="SWIRM"/>
    <property type="match status" value="1"/>
</dbReference>
<gene>
    <name evidence="2" type="ORF">BBBOND_0302520</name>
</gene>
<dbReference type="KEGG" id="bbig:BBBOND_0302520"/>
<dbReference type="Gene3D" id="1.10.10.10">
    <property type="entry name" value="Winged helix-like DNA-binding domain superfamily/Winged helix DNA-binding domain"/>
    <property type="match status" value="1"/>
</dbReference>